<organism evidence="1 2">
    <name type="scientific">Longimycelium tulufanense</name>
    <dbReference type="NCBI Taxonomy" id="907463"/>
    <lineage>
        <taxon>Bacteria</taxon>
        <taxon>Bacillati</taxon>
        <taxon>Actinomycetota</taxon>
        <taxon>Actinomycetes</taxon>
        <taxon>Pseudonocardiales</taxon>
        <taxon>Pseudonocardiaceae</taxon>
        <taxon>Longimycelium</taxon>
    </lineage>
</organism>
<accession>A0A8J3CJR5</accession>
<comment type="caution">
    <text evidence="1">The sequence shown here is derived from an EMBL/GenBank/DDBJ whole genome shotgun (WGS) entry which is preliminary data.</text>
</comment>
<name>A0A8J3CJR5_9PSEU</name>
<protein>
    <submittedName>
        <fullName evidence="1">Uncharacterized protein</fullName>
    </submittedName>
</protein>
<dbReference type="EMBL" id="BMMK01000038">
    <property type="protein sequence ID" value="GGM77297.1"/>
    <property type="molecule type" value="Genomic_DNA"/>
</dbReference>
<proteinExistence type="predicted"/>
<reference evidence="1" key="1">
    <citation type="journal article" date="2014" name="Int. J. Syst. Evol. Microbiol.">
        <title>Complete genome sequence of Corynebacterium casei LMG S-19264T (=DSM 44701T), isolated from a smear-ripened cheese.</title>
        <authorList>
            <consortium name="US DOE Joint Genome Institute (JGI-PGF)"/>
            <person name="Walter F."/>
            <person name="Albersmeier A."/>
            <person name="Kalinowski J."/>
            <person name="Ruckert C."/>
        </authorList>
    </citation>
    <scope>NUCLEOTIDE SEQUENCE</scope>
    <source>
        <strain evidence="1">CGMCC 4.5737</strain>
    </source>
</reference>
<dbReference type="Proteomes" id="UP000637578">
    <property type="component" value="Unassembled WGS sequence"/>
</dbReference>
<reference evidence="1" key="2">
    <citation type="submission" date="2020-09" db="EMBL/GenBank/DDBJ databases">
        <authorList>
            <person name="Sun Q."/>
            <person name="Zhou Y."/>
        </authorList>
    </citation>
    <scope>NUCLEOTIDE SEQUENCE</scope>
    <source>
        <strain evidence="1">CGMCC 4.5737</strain>
    </source>
</reference>
<evidence type="ECO:0000313" key="1">
    <source>
        <dbReference type="EMBL" id="GGM77297.1"/>
    </source>
</evidence>
<evidence type="ECO:0000313" key="2">
    <source>
        <dbReference type="Proteomes" id="UP000637578"/>
    </source>
</evidence>
<keyword evidence="2" id="KW-1185">Reference proteome</keyword>
<gene>
    <name evidence="1" type="ORF">GCM10012275_54960</name>
</gene>
<sequence length="69" mass="8335">MERGDDAMIDPNACRWCNVPEREHYQRWKPPVGWHRFQQPIDAQRLMRMRVRRTKKEAKRARACRAAGD</sequence>
<dbReference type="AlphaFoldDB" id="A0A8J3CJR5"/>